<evidence type="ECO:0000313" key="2">
    <source>
        <dbReference type="EMBL" id="NYH55809.1"/>
    </source>
</evidence>
<evidence type="ECO:0000313" key="3">
    <source>
        <dbReference type="Proteomes" id="UP000584931"/>
    </source>
</evidence>
<organism evidence="2 3">
    <name type="scientific">Nocardiopsis sinuspersici</name>
    <dbReference type="NCBI Taxonomy" id="501010"/>
    <lineage>
        <taxon>Bacteria</taxon>
        <taxon>Bacillati</taxon>
        <taxon>Actinomycetota</taxon>
        <taxon>Actinomycetes</taxon>
        <taxon>Streptosporangiales</taxon>
        <taxon>Nocardiopsidaceae</taxon>
        <taxon>Nocardiopsis</taxon>
    </lineage>
</organism>
<reference evidence="2 3" key="1">
    <citation type="submission" date="2020-07" db="EMBL/GenBank/DDBJ databases">
        <title>Sequencing the genomes of 1000 actinobacteria strains.</title>
        <authorList>
            <person name="Klenk H.-P."/>
        </authorList>
    </citation>
    <scope>NUCLEOTIDE SEQUENCE [LARGE SCALE GENOMIC DNA]</scope>
    <source>
        <strain evidence="2 3">DSM 45278</strain>
    </source>
</reference>
<proteinExistence type="predicted"/>
<dbReference type="EMBL" id="JACCHL010000001">
    <property type="protein sequence ID" value="NYH55809.1"/>
    <property type="molecule type" value="Genomic_DNA"/>
</dbReference>
<gene>
    <name evidence="2" type="ORF">HNR06_005398</name>
</gene>
<dbReference type="AlphaFoldDB" id="A0A7Y9XHE5"/>
<name>A0A7Y9XHE5_9ACTN</name>
<comment type="caution">
    <text evidence="2">The sequence shown here is derived from an EMBL/GenBank/DDBJ whole genome shotgun (WGS) entry which is preliminary data.</text>
</comment>
<sequence length="80" mass="9106">MTRERAANEDRPRWSVPTRVILLLVALWDVDSATRSKINAEGRLLIHIRPVSGRRTAAPRACGTRAGSRLPYRVSQKDRR</sequence>
<evidence type="ECO:0000256" key="1">
    <source>
        <dbReference type="SAM" id="MobiDB-lite"/>
    </source>
</evidence>
<feature type="region of interest" description="Disordered" evidence="1">
    <location>
        <begin position="57"/>
        <end position="80"/>
    </location>
</feature>
<protein>
    <submittedName>
        <fullName evidence="2">Uncharacterized protein</fullName>
    </submittedName>
</protein>
<dbReference type="Proteomes" id="UP000584931">
    <property type="component" value="Unassembled WGS sequence"/>
</dbReference>
<accession>A0A7Y9XHE5</accession>